<comment type="caution">
    <text evidence="2">The sequence shown here is derived from an EMBL/GenBank/DDBJ whole genome shotgun (WGS) entry which is preliminary data.</text>
</comment>
<name>A0A9P8D0D8_MORAP</name>
<organism evidence="2 3">
    <name type="scientific">Mortierella alpina</name>
    <name type="common">Oleaginous fungus</name>
    <name type="synonym">Mortierella renispora</name>
    <dbReference type="NCBI Taxonomy" id="64518"/>
    <lineage>
        <taxon>Eukaryota</taxon>
        <taxon>Fungi</taxon>
        <taxon>Fungi incertae sedis</taxon>
        <taxon>Mucoromycota</taxon>
        <taxon>Mortierellomycotina</taxon>
        <taxon>Mortierellomycetes</taxon>
        <taxon>Mortierellales</taxon>
        <taxon>Mortierellaceae</taxon>
        <taxon>Mortierella</taxon>
    </lineage>
</organism>
<evidence type="ECO:0000256" key="1">
    <source>
        <dbReference type="SAM" id="MobiDB-lite"/>
    </source>
</evidence>
<feature type="region of interest" description="Disordered" evidence="1">
    <location>
        <begin position="384"/>
        <end position="408"/>
    </location>
</feature>
<feature type="compositionally biased region" description="Basic and acidic residues" evidence="1">
    <location>
        <begin position="65"/>
        <end position="75"/>
    </location>
</feature>
<protein>
    <submittedName>
        <fullName evidence="2">Uncharacterized protein</fullName>
    </submittedName>
</protein>
<accession>A0A9P8D0D8</accession>
<feature type="region of interest" description="Disordered" evidence="1">
    <location>
        <begin position="196"/>
        <end position="218"/>
    </location>
</feature>
<dbReference type="EMBL" id="JAIFTL010000039">
    <property type="protein sequence ID" value="KAG9325491.1"/>
    <property type="molecule type" value="Genomic_DNA"/>
</dbReference>
<feature type="compositionally biased region" description="Low complexity" evidence="1">
    <location>
        <begin position="384"/>
        <end position="397"/>
    </location>
</feature>
<evidence type="ECO:0000313" key="3">
    <source>
        <dbReference type="Proteomes" id="UP000717515"/>
    </source>
</evidence>
<feature type="region of interest" description="Disordered" evidence="1">
    <location>
        <begin position="434"/>
        <end position="465"/>
    </location>
</feature>
<dbReference type="Proteomes" id="UP000717515">
    <property type="component" value="Unassembled WGS sequence"/>
</dbReference>
<evidence type="ECO:0000313" key="2">
    <source>
        <dbReference type="EMBL" id="KAG9325491.1"/>
    </source>
</evidence>
<gene>
    <name evidence="2" type="ORF">KVV02_007522</name>
</gene>
<reference evidence="2" key="1">
    <citation type="submission" date="2021-07" db="EMBL/GenBank/DDBJ databases">
        <title>Draft genome of Mortierella alpina, strain LL118, isolated from an aspen leaf litter sample.</title>
        <authorList>
            <person name="Yang S."/>
            <person name="Vinatzer B.A."/>
        </authorList>
    </citation>
    <scope>NUCLEOTIDE SEQUENCE</scope>
    <source>
        <strain evidence="2">LL118</strain>
    </source>
</reference>
<dbReference type="AlphaFoldDB" id="A0A9P8D0D8"/>
<feature type="region of interest" description="Disordered" evidence="1">
    <location>
        <begin position="65"/>
        <end position="108"/>
    </location>
</feature>
<proteinExistence type="predicted"/>
<sequence>MESQHVINPWQHRTHKESMDPLGVTHNQLETSSAFDGLFQDPKEVFYHSQRLLLHLLARQQQHKDIEHEHGYSRESEDDETGSQDTAWSRLGMDSPLNQSSSTLGDPAPALYSLESSIEPEGDVLQHLVHTLQSEVKDSQATVYELESRLNMAEHSNRLIVEELKTLLARQVYLQPLPFHPPLSCQPALSTAYNSLSAHGGVRSPPASHSDSSRMRSTRRGIVTDNDDSAAAYNRICTALQSLINAAQSAVRDQTIALDSSSIKVEEFNAQHSTAPRLSPWMDGLKDSGATIHLASRSSPRNSLTLLHSTKLDYTPHDSLSDFSPTFYSGTDEVSKIYWRQKHEEQHDRYRKSCQRLTLELEGRSLGTMTESDDSEAGVTLIRRTQTSRPSSAQSPAPTTPNQPLQSILRSSKKTARLKKKRQVQFLNADIEVETRQEPESSEPSLVPYRKHQKQRQRQYTDRSVGSTHSRGVVMQLYELWQQTWLRTRIMHVITGSVEVVIIIWVVIRASRATLTWFGIQPATVKEWLTFIYGHRDSTGASAKELYAAIRRDGLQLRQIKAWNRKEPEALVGELVAGAVASTSLISPSTMVYGPAKKVMAHAVTGVALALFSGGARRLLRKL</sequence>